<dbReference type="GO" id="GO:0007165">
    <property type="term" value="P:signal transduction"/>
    <property type="evidence" value="ECO:0007669"/>
    <property type="project" value="UniProtKB-KW"/>
</dbReference>
<dbReference type="Gene3D" id="1.10.287.950">
    <property type="entry name" value="Methyl-accepting chemotaxis protein"/>
    <property type="match status" value="1"/>
</dbReference>
<evidence type="ECO:0000313" key="10">
    <source>
        <dbReference type="Proteomes" id="UP000198629"/>
    </source>
</evidence>
<evidence type="ECO:0000256" key="6">
    <source>
        <dbReference type="SAM" id="MobiDB-lite"/>
    </source>
</evidence>
<reference evidence="10" key="1">
    <citation type="submission" date="2016-10" db="EMBL/GenBank/DDBJ databases">
        <authorList>
            <person name="Varghese N."/>
            <person name="Submissions S."/>
        </authorList>
    </citation>
    <scope>NUCLEOTIDE SEQUENCE [LARGE SCALE GENOMIC DNA]</scope>
    <source>
        <strain evidence="10">CBMB127</strain>
    </source>
</reference>
<keyword evidence="10" id="KW-1185">Reference proteome</keyword>
<dbReference type="STRING" id="492660.SAMN05192566_2684"/>
<evidence type="ECO:0000256" key="5">
    <source>
        <dbReference type="SAM" id="Coils"/>
    </source>
</evidence>
<evidence type="ECO:0000313" key="9">
    <source>
        <dbReference type="EMBL" id="SDK85567.1"/>
    </source>
</evidence>
<dbReference type="EMBL" id="FNFX01000006">
    <property type="protein sequence ID" value="SDK85567.1"/>
    <property type="molecule type" value="Genomic_DNA"/>
</dbReference>
<dbReference type="FunFam" id="1.10.287.950:FF:000001">
    <property type="entry name" value="Methyl-accepting chemotaxis sensory transducer"/>
    <property type="match status" value="1"/>
</dbReference>
<dbReference type="Proteomes" id="UP000198629">
    <property type="component" value="Unassembled WGS sequence"/>
</dbReference>
<dbReference type="Pfam" id="PF18947">
    <property type="entry name" value="HAMP_2"/>
    <property type="match status" value="1"/>
</dbReference>
<evidence type="ECO:0000256" key="7">
    <source>
        <dbReference type="SAM" id="Phobius"/>
    </source>
</evidence>
<evidence type="ECO:0000256" key="1">
    <source>
        <dbReference type="ARBA" id="ARBA00004370"/>
    </source>
</evidence>
<dbReference type="RefSeq" id="WP_091473175.1">
    <property type="nucleotide sequence ID" value="NZ_FNFX01000006.1"/>
</dbReference>
<dbReference type="Pfam" id="PF00015">
    <property type="entry name" value="MCPsignal"/>
    <property type="match status" value="1"/>
</dbReference>
<feature type="domain" description="Methyl-accepting transducer" evidence="8">
    <location>
        <begin position="435"/>
        <end position="664"/>
    </location>
</feature>
<protein>
    <submittedName>
        <fullName evidence="9">Methyl-accepting chemotaxis protein</fullName>
    </submittedName>
</protein>
<comment type="similarity">
    <text evidence="3">Belongs to the methyl-accepting chemotaxis (MCP) protein family.</text>
</comment>
<evidence type="ECO:0000256" key="3">
    <source>
        <dbReference type="ARBA" id="ARBA00029447"/>
    </source>
</evidence>
<dbReference type="CDD" id="cd17528">
    <property type="entry name" value="HAMP_III"/>
    <property type="match status" value="1"/>
</dbReference>
<keyword evidence="2" id="KW-0488">Methylation</keyword>
<dbReference type="CDD" id="cd11386">
    <property type="entry name" value="MCP_signal"/>
    <property type="match status" value="1"/>
</dbReference>
<dbReference type="Gene3D" id="1.20.120.1530">
    <property type="match status" value="4"/>
</dbReference>
<dbReference type="InterPro" id="IPR003660">
    <property type="entry name" value="HAMP_dom"/>
</dbReference>
<dbReference type="SUPFAM" id="SSF58104">
    <property type="entry name" value="Methyl-accepting chemotaxis protein (MCP) signaling domain"/>
    <property type="match status" value="1"/>
</dbReference>
<dbReference type="PANTHER" id="PTHR43531">
    <property type="entry name" value="PROTEIN ICFG"/>
    <property type="match status" value="1"/>
</dbReference>
<sequence>MSGQWGVFTGRLARFKLSFQLGLILAIFSVGMIITTYLGSMALAAGFILLAAITGALLTTGIKHTLGGEPFEALAAARHIATGEFNSVQDLVSSNDVNVIHALDQAKHTLNNLSQQVALIRKAHADGNFKAAIDLAPLTGEYRQMAQEVNQVLAMHADILQQTSQSMSALGQDANVHLDPLPGDLADLNTSFNRLKNNVQTLVADMAHMASDHAQGELDALLDVGKFDGDFRSVAQEINDMVSAYVSENERFIAVIDSIGRGDLSVQLEPMPGKKAAMHKSVERIRGNLKGIVDSVNWVNAEHEKGNIDMTLRADMFKGQFSVLADSINNIVAGHIALNQKAMACVQAFGDGNFDAPLEQFPGQKATINQTIEKVRSNLKALNSDAETLAKAAREGRVTVRADASRHPGDYRKIVEGMNNTLDMIVEPVLTVKAAAESINIAAREIAQGNADLSRRTEDQAANLEKTASSMDELSSTVKQNAENAREANELAAQASEVAVKGGAVVNVVVNTMSEINESARKIEAIISVIDGIAFQTNILALNAAVEAARAGEQGRGFAVVAAEVGNLAQRSSVAAREIKELINNSVNKTAEGSLQVEQAGKTMHEIVDSVKRVSVIIGEIASASNEQSTGIALVNDAVIRMDDVTQQNTALVEQAAAAAESLTDHANELATAVSVFIVDGHTASAQQERASWGKGFHQVSNG</sequence>
<feature type="transmembrane region" description="Helical" evidence="7">
    <location>
        <begin position="21"/>
        <end position="53"/>
    </location>
</feature>
<dbReference type="OrthoDB" id="8530258at2"/>
<proteinExistence type="inferred from homology"/>
<dbReference type="AlphaFoldDB" id="A0A1G9FB03"/>
<gene>
    <name evidence="9" type="ORF">SAMN05192566_2684</name>
</gene>
<keyword evidence="7" id="KW-0472">Membrane</keyword>
<dbReference type="PROSITE" id="PS50111">
    <property type="entry name" value="CHEMOTAXIS_TRANSDUC_2"/>
    <property type="match status" value="1"/>
</dbReference>
<organism evidence="9 10">
    <name type="scientific">Methylophilus rhizosphaerae</name>
    <dbReference type="NCBI Taxonomy" id="492660"/>
    <lineage>
        <taxon>Bacteria</taxon>
        <taxon>Pseudomonadati</taxon>
        <taxon>Pseudomonadota</taxon>
        <taxon>Betaproteobacteria</taxon>
        <taxon>Nitrosomonadales</taxon>
        <taxon>Methylophilaceae</taxon>
        <taxon>Methylophilus</taxon>
    </lineage>
</organism>
<keyword evidence="7" id="KW-0812">Transmembrane</keyword>
<feature type="compositionally biased region" description="Polar residues" evidence="6">
    <location>
        <begin position="466"/>
        <end position="479"/>
    </location>
</feature>
<dbReference type="Pfam" id="PF18575">
    <property type="entry name" value="HAMP_N3"/>
    <property type="match status" value="2"/>
</dbReference>
<evidence type="ECO:0000259" key="8">
    <source>
        <dbReference type="PROSITE" id="PS50111"/>
    </source>
</evidence>
<keyword evidence="4" id="KW-0807">Transducer</keyword>
<feature type="region of interest" description="Disordered" evidence="6">
    <location>
        <begin position="451"/>
        <end position="479"/>
    </location>
</feature>
<comment type="subcellular location">
    <subcellularLocation>
        <location evidence="1">Membrane</location>
    </subcellularLocation>
</comment>
<dbReference type="InterPro" id="IPR051310">
    <property type="entry name" value="MCP_chemotaxis"/>
</dbReference>
<dbReference type="SMART" id="SM00283">
    <property type="entry name" value="MA"/>
    <property type="match status" value="1"/>
</dbReference>
<dbReference type="PANTHER" id="PTHR43531:SF14">
    <property type="entry name" value="METHYL-ACCEPTING CHEMOTAXIS PROTEIN I-RELATED"/>
    <property type="match status" value="1"/>
</dbReference>
<evidence type="ECO:0000256" key="4">
    <source>
        <dbReference type="PROSITE-ProRule" id="PRU00284"/>
    </source>
</evidence>
<name>A0A1G9FB03_9PROT</name>
<dbReference type="InterPro" id="IPR041395">
    <property type="entry name" value="McpB_HAMP_3rd"/>
</dbReference>
<accession>A0A1G9FB03</accession>
<evidence type="ECO:0000256" key="2">
    <source>
        <dbReference type="ARBA" id="ARBA00022481"/>
    </source>
</evidence>
<dbReference type="GO" id="GO:0006935">
    <property type="term" value="P:chemotaxis"/>
    <property type="evidence" value="ECO:0007669"/>
    <property type="project" value="UniProtKB-KW"/>
</dbReference>
<keyword evidence="5" id="KW-0175">Coiled coil</keyword>
<dbReference type="InterPro" id="IPR004089">
    <property type="entry name" value="MCPsignal_dom"/>
</dbReference>
<keyword evidence="7" id="KW-1133">Transmembrane helix</keyword>
<dbReference type="GO" id="GO:0016020">
    <property type="term" value="C:membrane"/>
    <property type="evidence" value="ECO:0007669"/>
    <property type="project" value="UniProtKB-SubCell"/>
</dbReference>
<feature type="coiled-coil region" evidence="5">
    <location>
        <begin position="365"/>
        <end position="392"/>
    </location>
</feature>